<protein>
    <submittedName>
        <fullName evidence="3">Uncharacterized protein</fullName>
    </submittedName>
</protein>
<dbReference type="EMBL" id="LJSK01000166">
    <property type="protein sequence ID" value="KPI85786.1"/>
    <property type="molecule type" value="Genomic_DNA"/>
</dbReference>
<feature type="region of interest" description="Disordered" evidence="1">
    <location>
        <begin position="246"/>
        <end position="308"/>
    </location>
</feature>
<comment type="caution">
    <text evidence="3">The sequence shown here is derived from an EMBL/GenBank/DDBJ whole genome shotgun (WGS) entry which is preliminary data.</text>
</comment>
<name>A0A0N0P4X0_LEPSE</name>
<accession>A0A0N0P4X0</accession>
<gene>
    <name evidence="3" type="ORF">ABL78_5143</name>
</gene>
<evidence type="ECO:0000256" key="1">
    <source>
        <dbReference type="SAM" id="MobiDB-lite"/>
    </source>
</evidence>
<evidence type="ECO:0000313" key="4">
    <source>
        <dbReference type="Proteomes" id="UP000038009"/>
    </source>
</evidence>
<feature type="transmembrane region" description="Helical" evidence="2">
    <location>
        <begin position="54"/>
        <end position="73"/>
    </location>
</feature>
<sequence length="308" mass="34014">MFDAARLFVLSSLYYFGFTYAAFTALKQRVTFEDAADSTVPSPNRQSPHRRTNVLIGIPALKLMIMLTAMALLSYAGAECFPLFAELRVIFMYTLLFSPPFTQQEIYDQLFAPLLVRGGTLALSLQTTNFLSRKLPLFIVRRCVDVGIASMNYAQRHHAVDEDAVRDIVSGLVFSKRALQQVADLSREADGATYAEIARDSNFAVGVFASRVKRALLNEHEVNEFDSGAPMGRVVRDERSWFSRDSPAGMTPFSSSSAGSPISGGRADGLVESIHSEEGFFGSGDAEGVRSNRSHGNKPRRRKLFGLF</sequence>
<keyword evidence="2" id="KW-1133">Transmembrane helix</keyword>
<feature type="compositionally biased region" description="Basic residues" evidence="1">
    <location>
        <begin position="292"/>
        <end position="308"/>
    </location>
</feature>
<dbReference type="Proteomes" id="UP000038009">
    <property type="component" value="Unassembled WGS sequence"/>
</dbReference>
<keyword evidence="2" id="KW-0812">Transmembrane</keyword>
<organism evidence="3 4">
    <name type="scientific">Leptomonas seymouri</name>
    <dbReference type="NCBI Taxonomy" id="5684"/>
    <lineage>
        <taxon>Eukaryota</taxon>
        <taxon>Discoba</taxon>
        <taxon>Euglenozoa</taxon>
        <taxon>Kinetoplastea</taxon>
        <taxon>Metakinetoplastina</taxon>
        <taxon>Trypanosomatida</taxon>
        <taxon>Trypanosomatidae</taxon>
        <taxon>Leishmaniinae</taxon>
        <taxon>Leptomonas</taxon>
    </lineage>
</organism>
<dbReference type="AlphaFoldDB" id="A0A0N0P4X0"/>
<reference evidence="3 4" key="1">
    <citation type="journal article" date="2015" name="PLoS Pathog.">
        <title>Leptomonas seymouri: Adaptations to the Dixenous Life Cycle Analyzed by Genome Sequencing, Transcriptome Profiling and Co-infection with Leishmania donovani.</title>
        <authorList>
            <person name="Kraeva N."/>
            <person name="Butenko A."/>
            <person name="Hlavacova J."/>
            <person name="Kostygov A."/>
            <person name="Myskova J."/>
            <person name="Grybchuk D."/>
            <person name="Lestinova T."/>
            <person name="Votypka J."/>
            <person name="Volf P."/>
            <person name="Opperdoes F."/>
            <person name="Flegontov P."/>
            <person name="Lukes J."/>
            <person name="Yurchenko V."/>
        </authorList>
    </citation>
    <scope>NUCLEOTIDE SEQUENCE [LARGE SCALE GENOMIC DNA]</scope>
    <source>
        <strain evidence="3 4">ATCC 30220</strain>
    </source>
</reference>
<evidence type="ECO:0000313" key="3">
    <source>
        <dbReference type="EMBL" id="KPI85786.1"/>
    </source>
</evidence>
<keyword evidence="2" id="KW-0472">Membrane</keyword>
<feature type="compositionally biased region" description="Low complexity" evidence="1">
    <location>
        <begin position="254"/>
        <end position="265"/>
    </location>
</feature>
<evidence type="ECO:0000256" key="2">
    <source>
        <dbReference type="SAM" id="Phobius"/>
    </source>
</evidence>
<dbReference type="OMA" id="LKLMIML"/>
<feature type="transmembrane region" description="Helical" evidence="2">
    <location>
        <begin position="7"/>
        <end position="26"/>
    </location>
</feature>
<proteinExistence type="predicted"/>
<keyword evidence="4" id="KW-1185">Reference proteome</keyword>
<dbReference type="OrthoDB" id="272182at2759"/>
<dbReference type="VEuPathDB" id="TriTrypDB:Lsey_0166_0060"/>